<accession>A0A4Z0BWP2</accession>
<protein>
    <submittedName>
        <fullName evidence="2">UDP-N-acetylglucosamine 2-epimerase (Hydrolyzing)</fullName>
        <ecNumber evidence="2">3.2.1.183</ecNumber>
    </submittedName>
</protein>
<dbReference type="InterPro" id="IPR020004">
    <property type="entry name" value="UDP-GlcNAc_Epase"/>
</dbReference>
<dbReference type="GO" id="GO:0006047">
    <property type="term" value="P:UDP-N-acetylglucosamine metabolic process"/>
    <property type="evidence" value="ECO:0007669"/>
    <property type="project" value="InterPro"/>
</dbReference>
<dbReference type="PANTHER" id="PTHR43174:SF3">
    <property type="entry name" value="UDP-N-ACETYLGLUCOSAMINE 2-EPIMERASE"/>
    <property type="match status" value="1"/>
</dbReference>
<dbReference type="GO" id="GO:0004553">
    <property type="term" value="F:hydrolase activity, hydrolyzing O-glycosyl compounds"/>
    <property type="evidence" value="ECO:0007669"/>
    <property type="project" value="InterPro"/>
</dbReference>
<keyword evidence="2" id="KW-0378">Hydrolase</keyword>
<dbReference type="InterPro" id="IPR029767">
    <property type="entry name" value="WecB-like"/>
</dbReference>
<organism evidence="2 3">
    <name type="scientific">Ramlibacter henchirensis</name>
    <dbReference type="NCBI Taxonomy" id="204072"/>
    <lineage>
        <taxon>Bacteria</taxon>
        <taxon>Pseudomonadati</taxon>
        <taxon>Pseudomonadota</taxon>
        <taxon>Betaproteobacteria</taxon>
        <taxon>Burkholderiales</taxon>
        <taxon>Comamonadaceae</taxon>
        <taxon>Ramlibacter</taxon>
    </lineage>
</organism>
<keyword evidence="2" id="KW-0326">Glycosidase</keyword>
<comment type="caution">
    <text evidence="2">The sequence shown here is derived from an EMBL/GenBank/DDBJ whole genome shotgun (WGS) entry which is preliminary data.</text>
</comment>
<feature type="domain" description="UDP-N-acetylglucosamine 2-epimerase" evidence="1">
    <location>
        <begin position="24"/>
        <end position="364"/>
    </location>
</feature>
<evidence type="ECO:0000259" key="1">
    <source>
        <dbReference type="Pfam" id="PF02350"/>
    </source>
</evidence>
<dbReference type="EC" id="3.2.1.183" evidence="2"/>
<dbReference type="PANTHER" id="PTHR43174">
    <property type="entry name" value="UDP-N-ACETYLGLUCOSAMINE 2-EPIMERASE"/>
    <property type="match status" value="1"/>
</dbReference>
<dbReference type="InterPro" id="IPR003331">
    <property type="entry name" value="UDP_GlcNAc_Epimerase_2_dom"/>
</dbReference>
<dbReference type="Gene3D" id="3.40.50.2000">
    <property type="entry name" value="Glycogen Phosphorylase B"/>
    <property type="match status" value="2"/>
</dbReference>
<sequence>MMRRIAYLTGTRADFGLMVSTLRRLQAMPGVEVSTFVTGMHLSAAYGDTVREVEASGLPIAASVPVNIDERTPEAMANAIGDTVQGLTRALAVHRPDLLLLLGDRGEMLAGAIAALHLGIPIAHLHGGERSGTVDEPVRHAITKLSHLHLVASEESRDRVIRMGELPEHVHVVGAPGLDEIVGRKPSAREALLHRLGLPAGARYALVLFHPVVQEAGDAGAQTRALLQAVRDEVLSQGLHAVWLAPNADAGSGAIVQEMQRATGDRLHCLTHVPRADYLDALEGAELLAGNSSSGIIEAASFGTPVVNVGTRQRLRQRNANTIDCGTDTAQIAAALREAVGHGRYSRENVYGDGRAGERIAELLGTHPLPRSLLDKTNAY</sequence>
<dbReference type="Pfam" id="PF02350">
    <property type="entry name" value="Epimerase_2"/>
    <property type="match status" value="1"/>
</dbReference>
<dbReference type="AlphaFoldDB" id="A0A4Z0BWP2"/>
<dbReference type="SUPFAM" id="SSF53756">
    <property type="entry name" value="UDP-Glycosyltransferase/glycogen phosphorylase"/>
    <property type="match status" value="1"/>
</dbReference>
<reference evidence="2 3" key="1">
    <citation type="submission" date="2019-03" db="EMBL/GenBank/DDBJ databases">
        <title>Ramlibacter henchirensis DSM 14656, whole genome shotgun sequence.</title>
        <authorList>
            <person name="Zhang X."/>
            <person name="Feng G."/>
            <person name="Zhu H."/>
        </authorList>
    </citation>
    <scope>NUCLEOTIDE SEQUENCE [LARGE SCALE GENOMIC DNA]</scope>
    <source>
        <strain evidence="2 3">DSM 14656</strain>
    </source>
</reference>
<keyword evidence="3" id="KW-1185">Reference proteome</keyword>
<proteinExistence type="predicted"/>
<dbReference type="NCBIfam" id="TIGR03568">
    <property type="entry name" value="NeuC_NnaA"/>
    <property type="match status" value="1"/>
</dbReference>
<dbReference type="OrthoDB" id="9803238at2"/>
<dbReference type="EMBL" id="SMLM01000002">
    <property type="protein sequence ID" value="TFZ03132.1"/>
    <property type="molecule type" value="Genomic_DNA"/>
</dbReference>
<gene>
    <name evidence="2" type="primary">neuC</name>
    <name evidence="2" type="ORF">EZ313_14315</name>
</gene>
<dbReference type="Proteomes" id="UP000298180">
    <property type="component" value="Unassembled WGS sequence"/>
</dbReference>
<evidence type="ECO:0000313" key="2">
    <source>
        <dbReference type="EMBL" id="TFZ03132.1"/>
    </source>
</evidence>
<evidence type="ECO:0000313" key="3">
    <source>
        <dbReference type="Proteomes" id="UP000298180"/>
    </source>
</evidence>
<name>A0A4Z0BWP2_9BURK</name>